<dbReference type="EMBL" id="CP003256">
    <property type="protein sequence ID" value="AGA60065.1"/>
    <property type="molecule type" value="Genomic_DNA"/>
</dbReference>
<sequence length="61" mass="6998">MSKEQAKALAERHGYKLRRVAASTAYPNGYVKVIAPDGSETKLPDWSYTLLWLQQRIFKSK</sequence>
<dbReference type="Proteomes" id="UP000010795">
    <property type="component" value="Plasmid pTHECO01"/>
</dbReference>
<dbReference type="AlphaFoldDB" id="L0ELA0"/>
<dbReference type="HOGENOM" id="CLU_2921270_0_0_9"/>
<accession>L0ELA0</accession>
<evidence type="ECO:0000313" key="1">
    <source>
        <dbReference type="EMBL" id="AGA60065.1"/>
    </source>
</evidence>
<keyword evidence="2" id="KW-1185">Reference proteome</keyword>
<geneLocation type="plasmid" evidence="1 2">
    <name>pTHECO01</name>
</geneLocation>
<evidence type="ECO:0000313" key="2">
    <source>
        <dbReference type="Proteomes" id="UP000010795"/>
    </source>
</evidence>
<gene>
    <name evidence="1" type="ordered locus">Theco_4065</name>
</gene>
<name>L0ELA0_THECK</name>
<organism evidence="1 2">
    <name type="scientific">Thermobacillus composti (strain DSM 18247 / JCM 13945 / KWC4)</name>
    <dbReference type="NCBI Taxonomy" id="717605"/>
    <lineage>
        <taxon>Bacteria</taxon>
        <taxon>Bacillati</taxon>
        <taxon>Bacillota</taxon>
        <taxon>Bacilli</taxon>
        <taxon>Bacillales</taxon>
        <taxon>Paenibacillaceae</taxon>
        <taxon>Thermobacillus</taxon>
    </lineage>
</organism>
<dbReference type="RefSeq" id="WP_015256777.1">
    <property type="nucleotide sequence ID" value="NC_019898.1"/>
</dbReference>
<proteinExistence type="predicted"/>
<dbReference type="KEGG" id="tco:Theco_4065"/>
<keyword evidence="1" id="KW-0614">Plasmid</keyword>
<reference evidence="2" key="1">
    <citation type="submission" date="2012-01" db="EMBL/GenBank/DDBJ databases">
        <title>Complete sequence of plasmid of Thermobacillus composti KWC4.</title>
        <authorList>
            <person name="Lucas S."/>
            <person name="Han J."/>
            <person name="Lapidus A."/>
            <person name="Cheng J.-F."/>
            <person name="Goodwin L."/>
            <person name="Pitluck S."/>
            <person name="Peters L."/>
            <person name="Ovchinnikova G."/>
            <person name="Teshima H."/>
            <person name="Detter J.C."/>
            <person name="Han C."/>
            <person name="Tapia R."/>
            <person name="Land M."/>
            <person name="Hauser L."/>
            <person name="Kyrpides N."/>
            <person name="Ivanova N."/>
            <person name="Pagani I."/>
            <person name="Anderson I."/>
            <person name="Woyke T."/>
        </authorList>
    </citation>
    <scope>NUCLEOTIDE SEQUENCE [LARGE SCALE GENOMIC DNA]</scope>
    <source>
        <strain evidence="2">DSM 18247 / JCM 13945 / KWC4</strain>
        <plasmid evidence="2">Plasmid pTHECO01</plasmid>
    </source>
</reference>
<protein>
    <submittedName>
        <fullName evidence="1">Uncharacterized protein</fullName>
    </submittedName>
</protein>
<dbReference type="OrthoDB" id="2672773at2"/>